<organism evidence="1 2">
    <name type="scientific">Aneurinibacillus soli</name>
    <dbReference type="NCBI Taxonomy" id="1500254"/>
    <lineage>
        <taxon>Bacteria</taxon>
        <taxon>Bacillati</taxon>
        <taxon>Bacillota</taxon>
        <taxon>Bacilli</taxon>
        <taxon>Bacillales</taxon>
        <taxon>Paenibacillaceae</taxon>
        <taxon>Aneurinibacillus group</taxon>
        <taxon>Aneurinibacillus</taxon>
    </lineage>
</organism>
<dbReference type="Proteomes" id="UP000217696">
    <property type="component" value="Chromosome"/>
</dbReference>
<evidence type="ECO:0000313" key="2">
    <source>
        <dbReference type="Proteomes" id="UP000217696"/>
    </source>
</evidence>
<accession>A0A0U5B197</accession>
<dbReference type="AlphaFoldDB" id="A0A0U5B197"/>
<name>A0A0U5B197_9BACL</name>
<dbReference type="KEGG" id="asoc:CB4_03986"/>
<gene>
    <name evidence="1" type="ORF">CB4_03986</name>
</gene>
<dbReference type="InterPro" id="IPR035211">
    <property type="entry name" value="DUF5325"/>
</dbReference>
<dbReference type="OrthoDB" id="2679959at2"/>
<reference evidence="1 2" key="1">
    <citation type="submission" date="2015-12" db="EMBL/GenBank/DDBJ databases">
        <title>Genome sequence of Aneurinibacillus soli.</title>
        <authorList>
            <person name="Lee J.S."/>
            <person name="Lee K.C."/>
            <person name="Kim K.K."/>
            <person name="Lee B.W."/>
        </authorList>
    </citation>
    <scope>NUCLEOTIDE SEQUENCE [LARGE SCALE GENOMIC DNA]</scope>
    <source>
        <strain evidence="1 2">CB4</strain>
    </source>
</reference>
<proteinExistence type="predicted"/>
<dbReference type="RefSeq" id="WP_096467401.1">
    <property type="nucleotide sequence ID" value="NZ_AP017312.1"/>
</dbReference>
<evidence type="ECO:0000313" key="1">
    <source>
        <dbReference type="EMBL" id="BAU29749.1"/>
    </source>
</evidence>
<dbReference type="Pfam" id="PF17259">
    <property type="entry name" value="DUF5325"/>
    <property type="match status" value="1"/>
</dbReference>
<sequence>MTTYQKQSLLIAILGVASLMGVGISFAERNFLMAIVCTIIAILVIGIGFMNKAKHRKNGTL</sequence>
<dbReference type="EMBL" id="AP017312">
    <property type="protein sequence ID" value="BAU29749.1"/>
    <property type="molecule type" value="Genomic_DNA"/>
</dbReference>
<protein>
    <submittedName>
        <fullName evidence="1">Uncharacterized protein</fullName>
    </submittedName>
</protein>
<keyword evidence="2" id="KW-1185">Reference proteome</keyword>